<dbReference type="Pfam" id="PF13407">
    <property type="entry name" value="Peripla_BP_4"/>
    <property type="match status" value="1"/>
</dbReference>
<name>A0A510HI82_9ACTN</name>
<evidence type="ECO:0000256" key="1">
    <source>
        <dbReference type="ARBA" id="ARBA00004196"/>
    </source>
</evidence>
<evidence type="ECO:0000256" key="3">
    <source>
        <dbReference type="ARBA" id="ARBA00022729"/>
    </source>
</evidence>
<evidence type="ECO:0000256" key="2">
    <source>
        <dbReference type="ARBA" id="ARBA00007639"/>
    </source>
</evidence>
<evidence type="ECO:0000259" key="4">
    <source>
        <dbReference type="Pfam" id="PF13407"/>
    </source>
</evidence>
<sequence>MRRALVFSVLVVLVAALVAGCGRGGGGGEEGQRTIGLSISTLNNPFFVTLRDGAQRAAQRENVELIVSDAQNDAAQQQDDIQAFITQQVDAILVNPVDSEAVVPAIQAANDAEIPVIALDRGAAGGEIETLIASDNVEGGRMAARELIRLVGSGPVAQLEGIPGTSAARDRGKGFEEVIEGQSAVRLVASQPANFDRAQGLNVTQNILQANPNIKGIFAQNDEMALGAVRALGDRAGSEVKVVGFDAIEDALKAIQEGRMNATIAQQPARMGSLGVENAIKVIEDERVPKNIPVEVKLVTQENVSEFRQ</sequence>
<dbReference type="PANTHER" id="PTHR46847">
    <property type="entry name" value="D-ALLOSE-BINDING PERIPLASMIC PROTEIN-RELATED"/>
    <property type="match status" value="1"/>
</dbReference>
<dbReference type="Gene3D" id="3.40.50.2300">
    <property type="match status" value="2"/>
</dbReference>
<dbReference type="SUPFAM" id="SSF53822">
    <property type="entry name" value="Periplasmic binding protein-like I"/>
    <property type="match status" value="1"/>
</dbReference>
<keyword evidence="6" id="KW-1185">Reference proteome</keyword>
<dbReference type="Proteomes" id="UP000318065">
    <property type="component" value="Chromosome"/>
</dbReference>
<dbReference type="CDD" id="cd06323">
    <property type="entry name" value="PBP1_ribose_binding"/>
    <property type="match status" value="1"/>
</dbReference>
<dbReference type="GO" id="GO:0030246">
    <property type="term" value="F:carbohydrate binding"/>
    <property type="evidence" value="ECO:0007669"/>
    <property type="project" value="UniProtKB-ARBA"/>
</dbReference>
<dbReference type="EMBL" id="AP019791">
    <property type="protein sequence ID" value="BBL78373.1"/>
    <property type="molecule type" value="Genomic_DNA"/>
</dbReference>
<dbReference type="AlphaFoldDB" id="A0A510HI82"/>
<dbReference type="OrthoDB" id="9808136at2"/>
<dbReference type="InterPro" id="IPR025997">
    <property type="entry name" value="SBP_2_dom"/>
</dbReference>
<organism evidence="5 6">
    <name type="scientific">Rubrobacter xylanophilus</name>
    <dbReference type="NCBI Taxonomy" id="49319"/>
    <lineage>
        <taxon>Bacteria</taxon>
        <taxon>Bacillati</taxon>
        <taxon>Actinomycetota</taxon>
        <taxon>Rubrobacteria</taxon>
        <taxon>Rubrobacterales</taxon>
        <taxon>Rubrobacteraceae</taxon>
        <taxon>Rubrobacter</taxon>
    </lineage>
</organism>
<accession>A0A510HI82</accession>
<dbReference type="PANTHER" id="PTHR46847:SF1">
    <property type="entry name" value="D-ALLOSE-BINDING PERIPLASMIC PROTEIN-RELATED"/>
    <property type="match status" value="1"/>
</dbReference>
<comment type="similarity">
    <text evidence="2">Belongs to the bacterial solute-binding protein 2 family.</text>
</comment>
<evidence type="ECO:0000313" key="5">
    <source>
        <dbReference type="EMBL" id="BBL78373.1"/>
    </source>
</evidence>
<reference evidence="5" key="1">
    <citation type="journal article" date="2019" name="Microbiol. Resour. Announc.">
        <title>Complete Genome Sequence of Rubrobacter xylanophilus Strain AA3-22, Isolated from Arima Onsen in Japan.</title>
        <authorList>
            <person name="Tomariguchi N."/>
            <person name="Miyazaki K."/>
        </authorList>
    </citation>
    <scope>NUCLEOTIDE SEQUENCE [LARGE SCALE GENOMIC DNA]</scope>
    <source>
        <strain evidence="5">AA3-22</strain>
    </source>
</reference>
<evidence type="ECO:0000313" key="6">
    <source>
        <dbReference type="Proteomes" id="UP000318065"/>
    </source>
</evidence>
<gene>
    <name evidence="5" type="ORF">RxyAA322_02270</name>
</gene>
<dbReference type="RefSeq" id="WP_143526526.1">
    <property type="nucleotide sequence ID" value="NZ_AP019791.1"/>
</dbReference>
<dbReference type="GO" id="GO:0030313">
    <property type="term" value="C:cell envelope"/>
    <property type="evidence" value="ECO:0007669"/>
    <property type="project" value="UniProtKB-SubCell"/>
</dbReference>
<comment type="subcellular location">
    <subcellularLocation>
        <location evidence="1">Cell envelope</location>
    </subcellularLocation>
</comment>
<dbReference type="PROSITE" id="PS51257">
    <property type="entry name" value="PROKAR_LIPOPROTEIN"/>
    <property type="match status" value="1"/>
</dbReference>
<proteinExistence type="inferred from homology"/>
<keyword evidence="3" id="KW-0732">Signal</keyword>
<feature type="domain" description="Periplasmic binding protein" evidence="4">
    <location>
        <begin position="35"/>
        <end position="285"/>
    </location>
</feature>
<dbReference type="InterPro" id="IPR028082">
    <property type="entry name" value="Peripla_BP_I"/>
</dbReference>
<protein>
    <recommendedName>
        <fullName evidence="4">Periplasmic binding protein domain-containing protein</fullName>
    </recommendedName>
</protein>